<feature type="domain" description="Methyl-accepting transducer" evidence="8">
    <location>
        <begin position="277"/>
        <end position="513"/>
    </location>
</feature>
<dbReference type="Gene3D" id="6.10.340.10">
    <property type="match status" value="1"/>
</dbReference>
<dbReference type="PRINTS" id="PR00260">
    <property type="entry name" value="CHEMTRNSDUCR"/>
</dbReference>
<dbReference type="Gene3D" id="1.10.287.950">
    <property type="entry name" value="Methyl-accepting chemotaxis protein"/>
    <property type="match status" value="1"/>
</dbReference>
<dbReference type="CDD" id="cd06225">
    <property type="entry name" value="HAMP"/>
    <property type="match status" value="1"/>
</dbReference>
<dbReference type="SMART" id="SM00283">
    <property type="entry name" value="MA"/>
    <property type="match status" value="1"/>
</dbReference>
<feature type="transmembrane region" description="Helical" evidence="7">
    <location>
        <begin position="9"/>
        <end position="29"/>
    </location>
</feature>
<evidence type="ECO:0000256" key="7">
    <source>
        <dbReference type="SAM" id="Phobius"/>
    </source>
</evidence>
<dbReference type="InterPro" id="IPR024478">
    <property type="entry name" value="HlyB_4HB_MCP"/>
</dbReference>
<dbReference type="Proteomes" id="UP001601058">
    <property type="component" value="Unassembled WGS sequence"/>
</dbReference>
<gene>
    <name evidence="10" type="ORF">ACFYKT_20530</name>
</gene>
<dbReference type="SUPFAM" id="SSF58104">
    <property type="entry name" value="Methyl-accepting chemotaxis protein (MCP) signaling domain"/>
    <property type="match status" value="1"/>
</dbReference>
<comment type="caution">
    <text evidence="10">The sequence shown here is derived from an EMBL/GenBank/DDBJ whole genome shotgun (WGS) entry which is preliminary data.</text>
</comment>
<evidence type="ECO:0000256" key="3">
    <source>
        <dbReference type="ARBA" id="ARBA00023136"/>
    </source>
</evidence>
<dbReference type="PANTHER" id="PTHR32089">
    <property type="entry name" value="METHYL-ACCEPTING CHEMOTAXIS PROTEIN MCPB"/>
    <property type="match status" value="1"/>
</dbReference>
<dbReference type="PROSITE" id="PS50111">
    <property type="entry name" value="CHEMOTAXIS_TRANSDUC_2"/>
    <property type="match status" value="1"/>
</dbReference>
<keyword evidence="4 6" id="KW-0807">Transducer</keyword>
<keyword evidence="7" id="KW-0812">Transmembrane</keyword>
<name>A0ABW6K3C2_9BACI</name>
<keyword evidence="11" id="KW-1185">Reference proteome</keyword>
<evidence type="ECO:0000313" key="11">
    <source>
        <dbReference type="Proteomes" id="UP001601058"/>
    </source>
</evidence>
<feature type="domain" description="HAMP" evidence="9">
    <location>
        <begin position="205"/>
        <end position="258"/>
    </location>
</feature>
<dbReference type="InterPro" id="IPR003660">
    <property type="entry name" value="HAMP_dom"/>
</dbReference>
<evidence type="ECO:0000256" key="6">
    <source>
        <dbReference type="PROSITE-ProRule" id="PRU00284"/>
    </source>
</evidence>
<evidence type="ECO:0000256" key="1">
    <source>
        <dbReference type="ARBA" id="ARBA00004236"/>
    </source>
</evidence>
<dbReference type="InterPro" id="IPR004089">
    <property type="entry name" value="MCPsignal_dom"/>
</dbReference>
<feature type="transmembrane region" description="Helical" evidence="7">
    <location>
        <begin position="184"/>
        <end position="203"/>
    </location>
</feature>
<comment type="subcellular location">
    <subcellularLocation>
        <location evidence="1">Cell membrane</location>
    </subcellularLocation>
</comment>
<dbReference type="SMART" id="SM00304">
    <property type="entry name" value="HAMP"/>
    <property type="match status" value="1"/>
</dbReference>
<reference evidence="10 11" key="1">
    <citation type="submission" date="2024-08" db="EMBL/GenBank/DDBJ databases">
        <title>Two novel Cytobacillus novel species.</title>
        <authorList>
            <person name="Liu G."/>
        </authorList>
    </citation>
    <scope>NUCLEOTIDE SEQUENCE [LARGE SCALE GENOMIC DNA]</scope>
    <source>
        <strain evidence="10 11">FJAT-53684</strain>
    </source>
</reference>
<sequence>MRISVRKKLLLGFISIIMLIAIISTSSYYQYDIINRNYAEAIDEGLQKNKLVSEMQESVLSEQIALRGFIISADETNIKRFNQSHDEFVKSSKEFLSLKIDSKAQKIIEDLIEVEVQYREVALEAIEYKKTEQLDKITGLMKIRGNAISSRVAENVEKALLNQELSFKEMSKEQSNQITHMKTLLVVISLAAYLIGIAVAIYLSKIISKPVQQISKSAEQIANGNLRLDDIKIKNRDEIGQLADSFNQMTHNLRELIVQVDHTSGQVASSAEELTASAQQTNAATEQIVTAIQEVASGSEIQGKNTEDSAIAVNEMALGIQRVAEKTATVAESASDTTKQAVVGNDSIIKVIEQMRSINSSTDETNKVIKELNSKSAEIGQIIDMITGIAEETNLLALNAAIESARAGEHGKGFAVVANEVKKLAEQSRASATQIANLVHVIQNDTVRVADMMDKNTNEVNEGMDLVQDTGKTFDFIMKSIENVSDEVQELSAISEEMSASVEQVNSSIAEVSLIAKGAVGRTGEIASASEEQLASMEEVTASSSTLAKMAEDLKGLIRRFTI</sequence>
<dbReference type="Pfam" id="PF00672">
    <property type="entry name" value="HAMP"/>
    <property type="match status" value="1"/>
</dbReference>
<protein>
    <submittedName>
        <fullName evidence="10">Methyl-accepting chemotaxis protein</fullName>
    </submittedName>
</protein>
<evidence type="ECO:0000313" key="10">
    <source>
        <dbReference type="EMBL" id="MFE8698683.1"/>
    </source>
</evidence>
<dbReference type="PANTHER" id="PTHR32089:SF112">
    <property type="entry name" value="LYSOZYME-LIKE PROTEIN-RELATED"/>
    <property type="match status" value="1"/>
</dbReference>
<dbReference type="Pfam" id="PF00015">
    <property type="entry name" value="MCPsignal"/>
    <property type="match status" value="1"/>
</dbReference>
<organism evidence="10 11">
    <name type="scientific">Cytobacillus mangrovibacter</name>
    <dbReference type="NCBI Taxonomy" id="3299024"/>
    <lineage>
        <taxon>Bacteria</taxon>
        <taxon>Bacillati</taxon>
        <taxon>Bacillota</taxon>
        <taxon>Bacilli</taxon>
        <taxon>Bacillales</taxon>
        <taxon>Bacillaceae</taxon>
        <taxon>Cytobacillus</taxon>
    </lineage>
</organism>
<keyword evidence="2" id="KW-1003">Cell membrane</keyword>
<dbReference type="PROSITE" id="PS50885">
    <property type="entry name" value="HAMP"/>
    <property type="match status" value="1"/>
</dbReference>
<evidence type="ECO:0000256" key="2">
    <source>
        <dbReference type="ARBA" id="ARBA00022475"/>
    </source>
</evidence>
<evidence type="ECO:0000256" key="4">
    <source>
        <dbReference type="ARBA" id="ARBA00023224"/>
    </source>
</evidence>
<dbReference type="Pfam" id="PF12729">
    <property type="entry name" value="4HB_MCP_1"/>
    <property type="match status" value="1"/>
</dbReference>
<dbReference type="RefSeq" id="WP_389223471.1">
    <property type="nucleotide sequence ID" value="NZ_JBIACJ010000018.1"/>
</dbReference>
<dbReference type="CDD" id="cd11386">
    <property type="entry name" value="MCP_signal"/>
    <property type="match status" value="1"/>
</dbReference>
<evidence type="ECO:0000259" key="9">
    <source>
        <dbReference type="PROSITE" id="PS50885"/>
    </source>
</evidence>
<dbReference type="InterPro" id="IPR004090">
    <property type="entry name" value="Chemotax_Me-accpt_rcpt"/>
</dbReference>
<proteinExistence type="inferred from homology"/>
<accession>A0ABW6K3C2</accession>
<keyword evidence="7" id="KW-1133">Transmembrane helix</keyword>
<evidence type="ECO:0000256" key="5">
    <source>
        <dbReference type="ARBA" id="ARBA00029447"/>
    </source>
</evidence>
<keyword evidence="3 7" id="KW-0472">Membrane</keyword>
<evidence type="ECO:0000259" key="8">
    <source>
        <dbReference type="PROSITE" id="PS50111"/>
    </source>
</evidence>
<dbReference type="EMBL" id="JBIACJ010000018">
    <property type="protein sequence ID" value="MFE8698683.1"/>
    <property type="molecule type" value="Genomic_DNA"/>
</dbReference>
<comment type="similarity">
    <text evidence="5">Belongs to the methyl-accepting chemotaxis (MCP) protein family.</text>
</comment>